<gene>
    <name evidence="1" type="ORF">CCACVL1_23773</name>
</gene>
<proteinExistence type="predicted"/>
<dbReference type="SUPFAM" id="SSF56219">
    <property type="entry name" value="DNase I-like"/>
    <property type="match status" value="1"/>
</dbReference>
<dbReference type="Gene3D" id="3.60.10.10">
    <property type="entry name" value="Endonuclease/exonuclease/phosphatase"/>
    <property type="match status" value="1"/>
</dbReference>
<comment type="caution">
    <text evidence="1">The sequence shown here is derived from an EMBL/GenBank/DDBJ whole genome shotgun (WGS) entry which is preliminary data.</text>
</comment>
<organism evidence="1 2">
    <name type="scientific">Corchorus capsularis</name>
    <name type="common">Jute</name>
    <dbReference type="NCBI Taxonomy" id="210143"/>
    <lineage>
        <taxon>Eukaryota</taxon>
        <taxon>Viridiplantae</taxon>
        <taxon>Streptophyta</taxon>
        <taxon>Embryophyta</taxon>
        <taxon>Tracheophyta</taxon>
        <taxon>Spermatophyta</taxon>
        <taxon>Magnoliopsida</taxon>
        <taxon>eudicotyledons</taxon>
        <taxon>Gunneridae</taxon>
        <taxon>Pentapetalae</taxon>
        <taxon>rosids</taxon>
        <taxon>malvids</taxon>
        <taxon>Malvales</taxon>
        <taxon>Malvaceae</taxon>
        <taxon>Grewioideae</taxon>
        <taxon>Apeibeae</taxon>
        <taxon>Corchorus</taxon>
    </lineage>
</organism>
<dbReference type="PANTHER" id="PTHR33710">
    <property type="entry name" value="BNAC02G09200D PROTEIN"/>
    <property type="match status" value="1"/>
</dbReference>
<reference evidence="1 2" key="1">
    <citation type="submission" date="2013-09" db="EMBL/GenBank/DDBJ databases">
        <title>Corchorus capsularis genome sequencing.</title>
        <authorList>
            <person name="Alam M."/>
            <person name="Haque M.S."/>
            <person name="Islam M.S."/>
            <person name="Emdad E.M."/>
            <person name="Islam M.M."/>
            <person name="Ahmed B."/>
            <person name="Halim A."/>
            <person name="Hossen Q.M.M."/>
            <person name="Hossain M.Z."/>
            <person name="Ahmed R."/>
            <person name="Khan M.M."/>
            <person name="Islam R."/>
            <person name="Rashid M.M."/>
            <person name="Khan S.A."/>
            <person name="Rahman M.S."/>
            <person name="Alam M."/>
        </authorList>
    </citation>
    <scope>NUCLEOTIDE SEQUENCE [LARGE SCALE GENOMIC DNA]</scope>
    <source>
        <strain evidence="2">cv. CVL-1</strain>
        <tissue evidence="1">Whole seedling</tissue>
    </source>
</reference>
<evidence type="ECO:0000313" key="1">
    <source>
        <dbReference type="EMBL" id="OMO61021.1"/>
    </source>
</evidence>
<dbReference type="OMA" id="ALICTEN"/>
<dbReference type="Gramene" id="OMO61021">
    <property type="protein sequence ID" value="OMO61021"/>
    <property type="gene ID" value="CCACVL1_23773"/>
</dbReference>
<dbReference type="InterPro" id="IPR036691">
    <property type="entry name" value="Endo/exonu/phosph_ase_sf"/>
</dbReference>
<dbReference type="Proteomes" id="UP000188268">
    <property type="component" value="Unassembled WGS sequence"/>
</dbReference>
<keyword evidence="1" id="KW-0378">Hydrolase</keyword>
<keyword evidence="1" id="KW-0540">Nuclease</keyword>
<keyword evidence="1" id="KW-0255">Endonuclease</keyword>
<dbReference type="PANTHER" id="PTHR33710:SF64">
    <property type="entry name" value="ENDONUCLEASE_EXONUCLEASE_PHOSPHATASE DOMAIN-CONTAINING PROTEIN"/>
    <property type="match status" value="1"/>
</dbReference>
<dbReference type="STRING" id="210143.A0A1R3GSI5"/>
<feature type="non-terminal residue" evidence="1">
    <location>
        <position position="1"/>
    </location>
</feature>
<dbReference type="GO" id="GO:0004527">
    <property type="term" value="F:exonuclease activity"/>
    <property type="evidence" value="ECO:0007669"/>
    <property type="project" value="UniProtKB-KW"/>
</dbReference>
<dbReference type="OrthoDB" id="1881450at2759"/>
<protein>
    <submittedName>
        <fullName evidence="1">Endonuclease/exonuclease/phosphatase</fullName>
    </submittedName>
</protein>
<dbReference type="GO" id="GO:0004519">
    <property type="term" value="F:endonuclease activity"/>
    <property type="evidence" value="ECO:0007669"/>
    <property type="project" value="UniProtKB-KW"/>
</dbReference>
<dbReference type="AlphaFoldDB" id="A0A1R3GSI5"/>
<evidence type="ECO:0000313" key="2">
    <source>
        <dbReference type="Proteomes" id="UP000188268"/>
    </source>
</evidence>
<name>A0A1R3GSI5_COCAP</name>
<dbReference type="EMBL" id="AWWV01013594">
    <property type="protein sequence ID" value="OMO61021.1"/>
    <property type="molecule type" value="Genomic_DNA"/>
</dbReference>
<keyword evidence="1" id="KW-0269">Exonuclease</keyword>
<sequence length="303" mass="35009">GSIKALDMKCIFVNVYAPNNDEERRSFFEELSAHLSGFNVTICICGHFNVVRFEEERSEIVSNHSVLSVFNDFIEDWALADLLLAGSNFTWFKNSFPPSFSRIDRFLFITQFMTAFPNIYQKALPRSISDHNPIFLGCEDVDWGPKPFKLFNYWCEDEDFKPMVKSVLNNSQDLNLWEKLKSLKPAVKSWAKSKFGNLSAFISALESEIQQLEKLLAVNGENDDLRNKLYHCKWELWKLIRAEERSLQQKSSWNLLNNGDRNSRFFHQMVAMRNASNNITSIQHNGSTLSDPGEIKSLIASHF</sequence>
<keyword evidence="2" id="KW-1185">Reference proteome</keyword>
<accession>A0A1R3GSI5</accession>